<evidence type="ECO:0000256" key="1">
    <source>
        <dbReference type="ARBA" id="ARBA00007623"/>
    </source>
</evidence>
<dbReference type="GO" id="GO:0006508">
    <property type="term" value="P:proteolysis"/>
    <property type="evidence" value="ECO:0007669"/>
    <property type="project" value="UniProtKB-KW"/>
</dbReference>
<dbReference type="FunFam" id="3.90.70.10:FF:000010">
    <property type="entry name" value="Calpain 15"/>
    <property type="match status" value="1"/>
</dbReference>
<evidence type="ECO:0000256" key="5">
    <source>
        <dbReference type="ARBA" id="ARBA00022737"/>
    </source>
</evidence>
<dbReference type="SMART" id="SM00230">
    <property type="entry name" value="CysPc"/>
    <property type="match status" value="1"/>
</dbReference>
<accession>A0A812USC2</accession>
<dbReference type="PANTHER" id="PTHR10183:SF379">
    <property type="entry name" value="CALPAIN-5"/>
    <property type="match status" value="1"/>
</dbReference>
<feature type="compositionally biased region" description="Polar residues" evidence="12">
    <location>
        <begin position="143"/>
        <end position="160"/>
    </location>
</feature>
<evidence type="ECO:0000256" key="10">
    <source>
        <dbReference type="PIRSR" id="PIRSR622684-1"/>
    </source>
</evidence>
<reference evidence="14" key="1">
    <citation type="submission" date="2021-02" db="EMBL/GenBank/DDBJ databases">
        <authorList>
            <person name="Dougan E. K."/>
            <person name="Rhodes N."/>
            <person name="Thang M."/>
            <person name="Chan C."/>
        </authorList>
    </citation>
    <scope>NUCLEOTIDE SEQUENCE</scope>
</reference>
<dbReference type="EMBL" id="CAJNDS010002732">
    <property type="protein sequence ID" value="CAE7576762.1"/>
    <property type="molecule type" value="Genomic_DNA"/>
</dbReference>
<feature type="region of interest" description="Disordered" evidence="12">
    <location>
        <begin position="20"/>
        <end position="46"/>
    </location>
</feature>
<evidence type="ECO:0000313" key="15">
    <source>
        <dbReference type="Proteomes" id="UP000604046"/>
    </source>
</evidence>
<evidence type="ECO:0000256" key="12">
    <source>
        <dbReference type="SAM" id="MobiDB-lite"/>
    </source>
</evidence>
<evidence type="ECO:0000256" key="6">
    <source>
        <dbReference type="ARBA" id="ARBA00022771"/>
    </source>
</evidence>
<dbReference type="InterPro" id="IPR022684">
    <property type="entry name" value="Calpain_cysteine_protease"/>
</dbReference>
<dbReference type="OrthoDB" id="268518at2759"/>
<dbReference type="InterPro" id="IPR001300">
    <property type="entry name" value="Peptidase_C2_calpain_cat"/>
</dbReference>
<feature type="compositionally biased region" description="Polar residues" evidence="12">
    <location>
        <begin position="341"/>
        <end position="357"/>
    </location>
</feature>
<dbReference type="GO" id="GO:0008270">
    <property type="term" value="F:zinc ion binding"/>
    <property type="evidence" value="ECO:0007669"/>
    <property type="project" value="UniProtKB-KW"/>
</dbReference>
<feature type="region of interest" description="Disordered" evidence="12">
    <location>
        <begin position="86"/>
        <end position="106"/>
    </location>
</feature>
<keyword evidence="15" id="KW-1185">Reference proteome</keyword>
<dbReference type="Gene3D" id="3.90.70.10">
    <property type="entry name" value="Cysteine proteinases"/>
    <property type="match status" value="1"/>
</dbReference>
<keyword evidence="8 11" id="KW-0788">Thiol protease</keyword>
<feature type="region of interest" description="Disordered" evidence="12">
    <location>
        <begin position="143"/>
        <end position="433"/>
    </location>
</feature>
<dbReference type="CDD" id="cd00044">
    <property type="entry name" value="CysPc"/>
    <property type="match status" value="1"/>
</dbReference>
<feature type="compositionally biased region" description="Basic and acidic residues" evidence="12">
    <location>
        <begin position="25"/>
        <end position="35"/>
    </location>
</feature>
<feature type="active site" evidence="10 11">
    <location>
        <position position="637"/>
    </location>
</feature>
<dbReference type="PRINTS" id="PR00704">
    <property type="entry name" value="CALPAIN"/>
</dbReference>
<gene>
    <name evidence="14" type="primary">DEK1</name>
    <name evidence="14" type="ORF">SNAT2548_LOCUS32902</name>
</gene>
<dbReference type="InterPro" id="IPR000169">
    <property type="entry name" value="Pept_cys_AS"/>
</dbReference>
<evidence type="ECO:0000256" key="7">
    <source>
        <dbReference type="ARBA" id="ARBA00022801"/>
    </source>
</evidence>
<dbReference type="GO" id="GO:0004198">
    <property type="term" value="F:calcium-dependent cysteine-type endopeptidase activity"/>
    <property type="evidence" value="ECO:0007669"/>
    <property type="project" value="InterPro"/>
</dbReference>
<evidence type="ECO:0000313" key="14">
    <source>
        <dbReference type="EMBL" id="CAE7576762.1"/>
    </source>
</evidence>
<dbReference type="Proteomes" id="UP000604046">
    <property type="component" value="Unassembled WGS sequence"/>
</dbReference>
<evidence type="ECO:0000256" key="11">
    <source>
        <dbReference type="PROSITE-ProRule" id="PRU00239"/>
    </source>
</evidence>
<feature type="compositionally biased region" description="Basic and acidic residues" evidence="12">
    <location>
        <begin position="387"/>
        <end position="405"/>
    </location>
</feature>
<dbReference type="PANTHER" id="PTHR10183">
    <property type="entry name" value="CALPAIN"/>
    <property type="match status" value="1"/>
</dbReference>
<evidence type="ECO:0000256" key="3">
    <source>
        <dbReference type="ARBA" id="ARBA00022670"/>
    </source>
</evidence>
<dbReference type="InterPro" id="IPR038765">
    <property type="entry name" value="Papain-like_cys_pep_sf"/>
</dbReference>
<proteinExistence type="inferred from homology"/>
<keyword evidence="2" id="KW-0597">Phosphoprotein</keyword>
<evidence type="ECO:0000256" key="9">
    <source>
        <dbReference type="ARBA" id="ARBA00022833"/>
    </source>
</evidence>
<dbReference type="PROSITE" id="PS00139">
    <property type="entry name" value="THIOL_PROTEASE_CYS"/>
    <property type="match status" value="1"/>
</dbReference>
<keyword evidence="3 11" id="KW-0645">Protease</keyword>
<organism evidence="14 15">
    <name type="scientific">Symbiodinium natans</name>
    <dbReference type="NCBI Taxonomy" id="878477"/>
    <lineage>
        <taxon>Eukaryota</taxon>
        <taxon>Sar</taxon>
        <taxon>Alveolata</taxon>
        <taxon>Dinophyceae</taxon>
        <taxon>Suessiales</taxon>
        <taxon>Symbiodiniaceae</taxon>
        <taxon>Symbiodinium</taxon>
    </lineage>
</organism>
<keyword evidence="5" id="KW-0677">Repeat</keyword>
<protein>
    <submittedName>
        <fullName evidence="14">DEK1 protein</fullName>
    </submittedName>
</protein>
<evidence type="ECO:0000256" key="2">
    <source>
        <dbReference type="ARBA" id="ARBA00022553"/>
    </source>
</evidence>
<keyword evidence="6" id="KW-0863">Zinc-finger</keyword>
<keyword evidence="4" id="KW-0479">Metal-binding</keyword>
<comment type="caution">
    <text evidence="14">The sequence shown here is derived from an EMBL/GenBank/DDBJ whole genome shotgun (WGS) entry which is preliminary data.</text>
</comment>
<feature type="active site" evidence="10 11">
    <location>
        <position position="828"/>
    </location>
</feature>
<feature type="domain" description="Calpain catalytic" evidence="13">
    <location>
        <begin position="579"/>
        <end position="885"/>
    </location>
</feature>
<feature type="compositionally biased region" description="Low complexity" evidence="12">
    <location>
        <begin position="168"/>
        <end position="182"/>
    </location>
</feature>
<sequence length="1049" mass="115248">MDTQLVLPGQMQILSEAALASLPTDKSREGLEKGSELGGDGMTMRLPMPRISDEEFHEKLRNLELECQQLRDSKSQLEQENALLKAQMGRSLESSETTESRLKGSISVAETQHQVLRRRMRAMLEDQRRLVDELQQEIAQELSQLGRSQNSQSPPTSMSLQPEAPKPTLQSSSSLDTTSTLQARPSRPWSESRYLDSAPSSSLQRNSPREGTAPPEEDTPTRTLPVPVLQRPAAIRSSGTAGTASAPRASVSFSGAPQHFAPEELKSPREAVAPQEDDPPAPATRLASSGHPWSASHQSGPDMPEEDLNSPRLAPPEESVLLPSSAVTTRIGSSSPGPSPLQLSFTKGASSTRSGSDGSDMGSVEEAPPEDDSPPLSPISFHSPDGSAREGREGDLDDTHAEKPEPMMSKSPVQGSSGQADHAESSQKGDEKKQVLQEGVILMQRYDRKRSCFQLRLCNKKLANLNFTVDISKSVNLEFWVPPGKKTSNACNVRVPAGSEVELCQIGQVDPNQRKMVLSTNFTWVPQPPDRKLVQQQTAAEVKRRHDIANNLKTLGIVGSKLGSAAKIEEACSKRGISQFVDAEFFPDDAALFNDPSSQDHPSIIWKRPSEFCKGEIRVFSDSIVPCDIHQGALGDCWYLAALAALAEQPELIRGLFSSEHHSSVGVYEVVCFKNGQLTRVIIDDLIPCSPTTGKPCYAHVNVENEGTTVNELWVALLEKAWAKLHGSYEQIEGGLPYQALMDLLGVAGKQYQLKGQQPSGFTTPDSFFQELNKFDMSGYLMVAGTSGTDNLTKGAGKAPLDGLVPGHAYTLLTVREACGIRLLRLRNPWGDHEWTGDWSDKSPLWTDRTKAAFEVEVDEHDGAFWMSDADFLKHFSSVGVAFFSRSWTISRTRLTTIGAPMCNQLLRLKVQSAAGGFLSLIQSDHKIKGTPEYMMLQFALYGPLSPDREPRKVLQSHMSDMRELVEELPDERLEPGEYFIAIWTPDKEKLRHMTFVLQLDGGGRDAGRSRHVVYPTPIDEQQMDPGPRYGARSASWSSQLKKLAQTTI</sequence>
<dbReference type="Pfam" id="PF00648">
    <property type="entry name" value="Peptidase_C2"/>
    <property type="match status" value="1"/>
</dbReference>
<dbReference type="SUPFAM" id="SSF54001">
    <property type="entry name" value="Cysteine proteinases"/>
    <property type="match status" value="1"/>
</dbReference>
<feature type="region of interest" description="Disordered" evidence="12">
    <location>
        <begin position="1018"/>
        <end position="1037"/>
    </location>
</feature>
<keyword evidence="7 11" id="KW-0378">Hydrolase</keyword>
<keyword evidence="9" id="KW-0862">Zinc</keyword>
<feature type="compositionally biased region" description="Basic and acidic residues" evidence="12">
    <location>
        <begin position="421"/>
        <end position="433"/>
    </location>
</feature>
<evidence type="ECO:0000256" key="4">
    <source>
        <dbReference type="ARBA" id="ARBA00022723"/>
    </source>
</evidence>
<name>A0A812USC2_9DINO</name>
<evidence type="ECO:0000256" key="8">
    <source>
        <dbReference type="ARBA" id="ARBA00022807"/>
    </source>
</evidence>
<evidence type="ECO:0000259" key="13">
    <source>
        <dbReference type="PROSITE" id="PS50203"/>
    </source>
</evidence>
<feature type="active site" evidence="10 11">
    <location>
        <position position="808"/>
    </location>
</feature>
<dbReference type="AlphaFoldDB" id="A0A812USC2"/>
<dbReference type="PROSITE" id="PS50203">
    <property type="entry name" value="CALPAIN_CAT"/>
    <property type="match status" value="1"/>
</dbReference>
<comment type="similarity">
    <text evidence="1">Belongs to the peptidase C2 family.</text>
</comment>